<keyword evidence="8" id="KW-0482">Metalloprotease</keyword>
<dbReference type="GO" id="GO:0004222">
    <property type="term" value="F:metalloendopeptidase activity"/>
    <property type="evidence" value="ECO:0007669"/>
    <property type="project" value="InterPro"/>
</dbReference>
<dbReference type="EMBL" id="KR068493">
    <property type="protein sequence ID" value="AMO02510.1"/>
    <property type="molecule type" value="mRNA"/>
</dbReference>
<dbReference type="GO" id="GO:0046872">
    <property type="term" value="F:metal ion binding"/>
    <property type="evidence" value="ECO:0007669"/>
    <property type="project" value="UniProtKB-KW"/>
</dbReference>
<evidence type="ECO:0000256" key="2">
    <source>
        <dbReference type="ARBA" id="ARBA00006629"/>
    </source>
</evidence>
<dbReference type="InterPro" id="IPR008753">
    <property type="entry name" value="Peptidase_M13_N"/>
</dbReference>
<evidence type="ECO:0000256" key="5">
    <source>
        <dbReference type="ARBA" id="ARBA00022723"/>
    </source>
</evidence>
<evidence type="ECO:0000256" key="7">
    <source>
        <dbReference type="ARBA" id="ARBA00022833"/>
    </source>
</evidence>
<feature type="domain" description="Peptidase M13 C-terminal" evidence="10">
    <location>
        <begin position="537"/>
        <end position="735"/>
    </location>
</feature>
<sequence length="737" mass="86180">MPRTKQMINKNFLRTFWNERTKTEKRLLIINITLSILILCLIIPILVIYANKGKPSMSSEIPICTTSSCTERSKQLKRWINYSVNPCDDFYSYCCDGWIRDHPLPENSAIFGPSEELEMKINSKINDLLSNLELDKYSPIPVNKTVTFYRACLDTENIELRGAEPFLDLIKELGGWPIISSEWNGGTFNWIDAITWLLRKTASGYIVRFIISPDIRNTSYNIIQLDKPSLSQRTSILLNSSSEENRIILKNYKEHIKNMVKLLNITNTETLEKDVEEIIDFERKLAAIFSPDDENTLNYNKFTIKEFTSIIPEFPWMDYLQLVTNTTLEETGDFITEYEQIIVRDVEYFKKLPILIKKFSKRQIANYLGWRLMEKHYNHLPQAFIKEILRYQNVSENFSLERWKICVSLTKVAFGYAVAHSYISDFFSDISKCDIKEMVDEIRFAFKNVIENTEWMDNSTKYEAIKKIEFMSDNVGYPDWIMDKRRLSEFYQNLGEIGNDPFKNDLVISEYTSSQLFRSLRKKPKMTDWSIMPLTVNAAYDQNQNSITVPLGILHVPFYNRKLPKYLNYAAIGAIIGHEMTHGFDTKGRERNAEGININWWSEKSKYEFTKRTQCFIEQYDSYGISGIKTLAENIADNGGIKLAYSAYRKLKDAQERKDVLPDFRTYTVDQLFFLSYGSMWCTQYNQLGWNFTTSKSVHSPPIHRVMGSLSNMKEFSEAFKCSENDKMNSRKRCVIW</sequence>
<organism evidence="12">
    <name type="scientific">Tityus serrulatus</name>
    <name type="common">Brazilian yellow scorpion</name>
    <dbReference type="NCBI Taxonomy" id="6887"/>
    <lineage>
        <taxon>Eukaryota</taxon>
        <taxon>Metazoa</taxon>
        <taxon>Ecdysozoa</taxon>
        <taxon>Arthropoda</taxon>
        <taxon>Chelicerata</taxon>
        <taxon>Arachnida</taxon>
        <taxon>Scorpiones</taxon>
        <taxon>Buthida</taxon>
        <taxon>Buthoidea</taxon>
        <taxon>Buthidae</taxon>
        <taxon>Tityus</taxon>
    </lineage>
</organism>
<keyword evidence="9" id="KW-0472">Membrane</keyword>
<dbReference type="PANTHER" id="PTHR11733">
    <property type="entry name" value="ZINC METALLOPROTEASE FAMILY M13 NEPRILYSIN-RELATED"/>
    <property type="match status" value="1"/>
</dbReference>
<dbReference type="GO" id="GO:0005886">
    <property type="term" value="C:plasma membrane"/>
    <property type="evidence" value="ECO:0007669"/>
    <property type="project" value="TreeGrafter"/>
</dbReference>
<evidence type="ECO:0000256" key="8">
    <source>
        <dbReference type="ARBA" id="ARBA00023049"/>
    </source>
</evidence>
<comment type="similarity">
    <text evidence="3">Belongs to the peptidase M13 family.</text>
</comment>
<protein>
    <submittedName>
        <fullName evidence="12">Endothelin-converting protein 10</fullName>
    </submittedName>
</protein>
<dbReference type="CDD" id="cd08662">
    <property type="entry name" value="M13"/>
    <property type="match status" value="1"/>
</dbReference>
<keyword evidence="9" id="KW-1133">Transmembrane helix</keyword>
<feature type="domain" description="Peptidase M13 N-terminal" evidence="11">
    <location>
        <begin position="86"/>
        <end position="478"/>
    </location>
</feature>
<dbReference type="GO" id="GO:0016485">
    <property type="term" value="P:protein processing"/>
    <property type="evidence" value="ECO:0007669"/>
    <property type="project" value="TreeGrafter"/>
</dbReference>
<feature type="transmembrane region" description="Helical" evidence="9">
    <location>
        <begin position="27"/>
        <end position="50"/>
    </location>
</feature>
<evidence type="ECO:0000256" key="9">
    <source>
        <dbReference type="SAM" id="Phobius"/>
    </source>
</evidence>
<dbReference type="Gene3D" id="1.10.1380.10">
    <property type="entry name" value="Neutral endopeptidase , domain2"/>
    <property type="match status" value="1"/>
</dbReference>
<keyword evidence="4" id="KW-0645">Protease</keyword>
<evidence type="ECO:0000256" key="3">
    <source>
        <dbReference type="ARBA" id="ARBA00007357"/>
    </source>
</evidence>
<dbReference type="InterPro" id="IPR024079">
    <property type="entry name" value="MetalloPept_cat_dom_sf"/>
</dbReference>
<proteinExistence type="evidence at transcript level"/>
<evidence type="ECO:0000313" key="12">
    <source>
        <dbReference type="EMBL" id="AMO02510.1"/>
    </source>
</evidence>
<dbReference type="PROSITE" id="PS51885">
    <property type="entry name" value="NEPRILYSIN"/>
    <property type="match status" value="1"/>
</dbReference>
<dbReference type="Pfam" id="PF01431">
    <property type="entry name" value="Peptidase_M13"/>
    <property type="match status" value="1"/>
</dbReference>
<evidence type="ECO:0000259" key="10">
    <source>
        <dbReference type="Pfam" id="PF01431"/>
    </source>
</evidence>
<keyword evidence="7" id="KW-0862">Zinc</keyword>
<evidence type="ECO:0000259" key="11">
    <source>
        <dbReference type="Pfam" id="PF05649"/>
    </source>
</evidence>
<dbReference type="SUPFAM" id="SSF55486">
    <property type="entry name" value="Metalloproteases ('zincins'), catalytic domain"/>
    <property type="match status" value="1"/>
</dbReference>
<dbReference type="PANTHER" id="PTHR11733:SF167">
    <property type="entry name" value="FI17812P1-RELATED"/>
    <property type="match status" value="1"/>
</dbReference>
<dbReference type="InterPro" id="IPR042089">
    <property type="entry name" value="Peptidase_M13_dom_2"/>
</dbReference>
<evidence type="ECO:0000256" key="4">
    <source>
        <dbReference type="ARBA" id="ARBA00022670"/>
    </source>
</evidence>
<keyword evidence="6" id="KW-0378">Hydrolase</keyword>
<dbReference type="InterPro" id="IPR000718">
    <property type="entry name" value="Peptidase_M13"/>
</dbReference>
<reference evidence="12" key="1">
    <citation type="submission" date="2015-04" db="EMBL/GenBank/DDBJ databases">
        <title>Proteases from Tityus serrulatus venom gland: venom proteases and peptide maturation.</title>
        <authorList>
            <person name="Carmo A.O."/>
            <person name="Martins A.P.V."/>
            <person name="Oliveira-Mendes B.B.R."/>
            <person name="Horta C.C.R."/>
            <person name="Dantas A.E."/>
            <person name="Kalapothakis E."/>
        </authorList>
    </citation>
    <scope>NUCLEOTIDE SEQUENCE</scope>
</reference>
<comment type="similarity">
    <text evidence="2">Belongs to the venom metalloproteinase (M12B) family.</text>
</comment>
<name>A0A1S5QN08_TITSE</name>
<evidence type="ECO:0000256" key="6">
    <source>
        <dbReference type="ARBA" id="ARBA00022801"/>
    </source>
</evidence>
<evidence type="ECO:0000256" key="1">
    <source>
        <dbReference type="ARBA" id="ARBA00001947"/>
    </source>
</evidence>
<comment type="cofactor">
    <cofactor evidence="1">
        <name>Zn(2+)</name>
        <dbReference type="ChEBI" id="CHEBI:29105"/>
    </cofactor>
</comment>
<accession>A0A1S5QN08</accession>
<dbReference type="PRINTS" id="PR00786">
    <property type="entry name" value="NEPRILYSIN"/>
</dbReference>
<dbReference type="AlphaFoldDB" id="A0A1S5QN08"/>
<keyword evidence="5" id="KW-0479">Metal-binding</keyword>
<keyword evidence="9" id="KW-0812">Transmembrane</keyword>
<dbReference type="InterPro" id="IPR018497">
    <property type="entry name" value="Peptidase_M13_C"/>
</dbReference>
<dbReference type="Pfam" id="PF05649">
    <property type="entry name" value="Peptidase_M13_N"/>
    <property type="match status" value="1"/>
</dbReference>
<dbReference type="Gene3D" id="3.40.390.10">
    <property type="entry name" value="Collagenase (Catalytic Domain)"/>
    <property type="match status" value="1"/>
</dbReference>